<accession>A0ABV5ALG8</accession>
<dbReference type="PROSITE" id="PS50109">
    <property type="entry name" value="HIS_KIN"/>
    <property type="match status" value="1"/>
</dbReference>
<keyword evidence="8" id="KW-0902">Two-component regulatory system</keyword>
<keyword evidence="13" id="KW-1185">Reference proteome</keyword>
<feature type="domain" description="PAC" evidence="11">
    <location>
        <begin position="331"/>
        <end position="382"/>
    </location>
</feature>
<evidence type="ECO:0000313" key="13">
    <source>
        <dbReference type="Proteomes" id="UP001579974"/>
    </source>
</evidence>
<dbReference type="InterPro" id="IPR013656">
    <property type="entry name" value="PAS_4"/>
</dbReference>
<feature type="domain" description="PAC" evidence="11">
    <location>
        <begin position="88"/>
        <end position="139"/>
    </location>
</feature>
<dbReference type="InterPro" id="IPR005467">
    <property type="entry name" value="His_kinase_dom"/>
</dbReference>
<dbReference type="PANTHER" id="PTHR43304:SF1">
    <property type="entry name" value="PAC DOMAIN-CONTAINING PROTEIN"/>
    <property type="match status" value="1"/>
</dbReference>
<evidence type="ECO:0000256" key="5">
    <source>
        <dbReference type="ARBA" id="ARBA00022741"/>
    </source>
</evidence>
<evidence type="ECO:0000259" key="11">
    <source>
        <dbReference type="PROSITE" id="PS50113"/>
    </source>
</evidence>
<dbReference type="RefSeq" id="WP_275473381.1">
    <property type="nucleotide sequence ID" value="NZ_CP162940.1"/>
</dbReference>
<evidence type="ECO:0000256" key="3">
    <source>
        <dbReference type="ARBA" id="ARBA00022553"/>
    </source>
</evidence>
<reference evidence="12 13" key="1">
    <citation type="journal article" date="2024" name="Int. J. Mol. Sci.">
        <title>Exploration of Alicyclobacillus spp. Genome in Search of Antibiotic Resistance.</title>
        <authorList>
            <person name="Bucka-Kolendo J."/>
            <person name="Kiousi D.E."/>
            <person name="Dekowska A."/>
            <person name="Mikolajczuk-Szczyrba A."/>
            <person name="Karadedos D.M."/>
            <person name="Michael P."/>
            <person name="Galanis A."/>
            <person name="Sokolowska B."/>
        </authorList>
    </citation>
    <scope>NUCLEOTIDE SEQUENCE [LARGE SCALE GENOMIC DNA]</scope>
    <source>
        <strain evidence="12 13">KKP 3000</strain>
    </source>
</reference>
<sequence>MTAIHQNDNPLQHISDSGLYKSFFENPDAVYVLDLQGNYVDANQACLDIFGYTREELLNMSFVDIAVPEKLEPWLRCIVKGWAEGKSQTFETTVYHKDGHRVELNITDTPIINENRVVGVFCIAKDITEHKRTDMLLQSVFKHAKDAFIVLDYQGYVVAWNHGAESIFGYSARERVGEKLSLIIPERFRDAHHRGLERYVSTGEKRMIEQTVETVGVHKDGQEIPMELSISTFGEGQQTYFIGIIREITERKHHEQLLRQGRERYESLKRYNPNGICSFDLEWNVMGANPAYERITGYTLDELKQLNVWETLVFEEDVEWKRKAYAHHFLENIETAFRHKDGHRIDVRVTTVPIIVDGKNIGVYTILEDVTQRKITQQQLELSVERYQRLVDNSLDAIVIIQDGKWDFMNSAALQMFGATHEDEIIGRNYIDFLHPDHHEDTNARLATILSDQPVAIVEFKWKKLNGEVFHAELRGTKFNDTAVQVVIRDISDRKQSEETIRQSEKLSAVGQLAAGIAHEIRNPLTALKGFTQLLHAKSSGADRHYFEIMRGEMNRVEGIVDELLVLAKPQTTNFQPHYVQLILQEVITLLSPQALLKNVLIHVDFEVNAPKIFCEESQLKQVFVNVIKNGIEAMPMGGNMFIQLKSDNGKLFIEFTDEGKGVPQDLLPKLGKPFYTTKDRGTGLGLMVSYNIIRNHRGTIAFSSEVGKGTTVSITLPL</sequence>
<dbReference type="SUPFAM" id="SSF55874">
    <property type="entry name" value="ATPase domain of HSP90 chaperone/DNA topoisomerase II/histidine kinase"/>
    <property type="match status" value="1"/>
</dbReference>
<evidence type="ECO:0000256" key="6">
    <source>
        <dbReference type="ARBA" id="ARBA00022777"/>
    </source>
</evidence>
<evidence type="ECO:0000259" key="9">
    <source>
        <dbReference type="PROSITE" id="PS50109"/>
    </source>
</evidence>
<dbReference type="Pfam" id="PF08448">
    <property type="entry name" value="PAS_4"/>
    <property type="match status" value="1"/>
</dbReference>
<dbReference type="SMART" id="SM00388">
    <property type="entry name" value="HisKA"/>
    <property type="match status" value="1"/>
</dbReference>
<keyword evidence="6" id="KW-0418">Kinase</keyword>
<feature type="domain" description="PAC" evidence="11">
    <location>
        <begin position="210"/>
        <end position="260"/>
    </location>
</feature>
<dbReference type="InterPro" id="IPR004358">
    <property type="entry name" value="Sig_transdc_His_kin-like_C"/>
</dbReference>
<dbReference type="InterPro" id="IPR036890">
    <property type="entry name" value="HATPase_C_sf"/>
</dbReference>
<evidence type="ECO:0000256" key="4">
    <source>
        <dbReference type="ARBA" id="ARBA00022679"/>
    </source>
</evidence>
<dbReference type="InterPro" id="IPR000700">
    <property type="entry name" value="PAS-assoc_C"/>
</dbReference>
<feature type="domain" description="Histidine kinase" evidence="9">
    <location>
        <begin position="516"/>
        <end position="719"/>
    </location>
</feature>
<dbReference type="Pfam" id="PF00989">
    <property type="entry name" value="PAS"/>
    <property type="match status" value="2"/>
</dbReference>
<dbReference type="InterPro" id="IPR013767">
    <property type="entry name" value="PAS_fold"/>
</dbReference>
<dbReference type="InterPro" id="IPR035965">
    <property type="entry name" value="PAS-like_dom_sf"/>
</dbReference>
<organism evidence="12 13">
    <name type="scientific">Alicyclobacillus fastidiosus</name>
    <dbReference type="NCBI Taxonomy" id="392011"/>
    <lineage>
        <taxon>Bacteria</taxon>
        <taxon>Bacillati</taxon>
        <taxon>Bacillota</taxon>
        <taxon>Bacilli</taxon>
        <taxon>Bacillales</taxon>
        <taxon>Alicyclobacillaceae</taxon>
        <taxon>Alicyclobacillus</taxon>
    </lineage>
</organism>
<feature type="domain" description="PAS" evidence="10">
    <location>
        <begin position="27"/>
        <end position="72"/>
    </location>
</feature>
<keyword evidence="5" id="KW-0547">Nucleotide-binding</keyword>
<evidence type="ECO:0000256" key="2">
    <source>
        <dbReference type="ARBA" id="ARBA00012438"/>
    </source>
</evidence>
<dbReference type="PROSITE" id="PS50112">
    <property type="entry name" value="PAS"/>
    <property type="match status" value="3"/>
</dbReference>
<dbReference type="EC" id="2.7.13.3" evidence="2"/>
<dbReference type="NCBIfam" id="TIGR00229">
    <property type="entry name" value="sensory_box"/>
    <property type="match status" value="4"/>
</dbReference>
<keyword evidence="3" id="KW-0597">Phosphoprotein</keyword>
<feature type="domain" description="PAS" evidence="10">
    <location>
        <begin position="133"/>
        <end position="203"/>
    </location>
</feature>
<dbReference type="Proteomes" id="UP001579974">
    <property type="component" value="Unassembled WGS sequence"/>
</dbReference>
<dbReference type="SMART" id="SM00091">
    <property type="entry name" value="PAS"/>
    <property type="match status" value="4"/>
</dbReference>
<comment type="catalytic activity">
    <reaction evidence="1">
        <text>ATP + protein L-histidine = ADP + protein N-phospho-L-histidine.</text>
        <dbReference type="EC" id="2.7.13.3"/>
    </reaction>
</comment>
<dbReference type="PANTHER" id="PTHR43304">
    <property type="entry name" value="PHYTOCHROME-LIKE PROTEIN CPH1"/>
    <property type="match status" value="1"/>
</dbReference>
<dbReference type="PRINTS" id="PR00344">
    <property type="entry name" value="BCTRLSENSOR"/>
</dbReference>
<keyword evidence="4" id="KW-0808">Transferase</keyword>
<evidence type="ECO:0000259" key="10">
    <source>
        <dbReference type="PROSITE" id="PS50112"/>
    </source>
</evidence>
<dbReference type="InterPro" id="IPR036097">
    <property type="entry name" value="HisK_dim/P_sf"/>
</dbReference>
<dbReference type="InterPro" id="IPR003661">
    <property type="entry name" value="HisK_dim/P_dom"/>
</dbReference>
<dbReference type="CDD" id="cd00130">
    <property type="entry name" value="PAS"/>
    <property type="match status" value="4"/>
</dbReference>
<evidence type="ECO:0000256" key="1">
    <source>
        <dbReference type="ARBA" id="ARBA00000085"/>
    </source>
</evidence>
<dbReference type="Gene3D" id="1.10.287.130">
    <property type="match status" value="1"/>
</dbReference>
<dbReference type="InterPro" id="IPR052162">
    <property type="entry name" value="Sensor_kinase/Photoreceptor"/>
</dbReference>
<dbReference type="PROSITE" id="PS50113">
    <property type="entry name" value="PAC"/>
    <property type="match status" value="3"/>
</dbReference>
<evidence type="ECO:0000256" key="7">
    <source>
        <dbReference type="ARBA" id="ARBA00022840"/>
    </source>
</evidence>
<dbReference type="Gene3D" id="3.30.450.20">
    <property type="entry name" value="PAS domain"/>
    <property type="match status" value="4"/>
</dbReference>
<dbReference type="InterPro" id="IPR003594">
    <property type="entry name" value="HATPase_dom"/>
</dbReference>
<evidence type="ECO:0000313" key="12">
    <source>
        <dbReference type="EMBL" id="MFB5193092.1"/>
    </source>
</evidence>
<dbReference type="Pfam" id="PF13426">
    <property type="entry name" value="PAS_9"/>
    <property type="match status" value="1"/>
</dbReference>
<dbReference type="SUPFAM" id="SSF55785">
    <property type="entry name" value="PYP-like sensor domain (PAS domain)"/>
    <property type="match status" value="4"/>
</dbReference>
<dbReference type="Gene3D" id="3.30.565.10">
    <property type="entry name" value="Histidine kinase-like ATPase, C-terminal domain"/>
    <property type="match status" value="1"/>
</dbReference>
<dbReference type="SUPFAM" id="SSF47384">
    <property type="entry name" value="Homodimeric domain of signal transducing histidine kinase"/>
    <property type="match status" value="1"/>
</dbReference>
<dbReference type="Pfam" id="PF00512">
    <property type="entry name" value="HisKA"/>
    <property type="match status" value="1"/>
</dbReference>
<gene>
    <name evidence="12" type="ORF">KKP3000_002691</name>
</gene>
<name>A0ABV5ALG8_9BACL</name>
<evidence type="ECO:0000256" key="8">
    <source>
        <dbReference type="ARBA" id="ARBA00023012"/>
    </source>
</evidence>
<feature type="domain" description="PAS" evidence="10">
    <location>
        <begin position="383"/>
        <end position="453"/>
    </location>
</feature>
<keyword evidence="7" id="KW-0067">ATP-binding</keyword>
<dbReference type="Pfam" id="PF02518">
    <property type="entry name" value="HATPase_c"/>
    <property type="match status" value="1"/>
</dbReference>
<dbReference type="EMBL" id="JBDXSU010000038">
    <property type="protein sequence ID" value="MFB5193092.1"/>
    <property type="molecule type" value="Genomic_DNA"/>
</dbReference>
<dbReference type="SMART" id="SM00387">
    <property type="entry name" value="HATPase_c"/>
    <property type="match status" value="1"/>
</dbReference>
<protein>
    <recommendedName>
        <fullName evidence="2">histidine kinase</fullName>
        <ecNumber evidence="2">2.7.13.3</ecNumber>
    </recommendedName>
</protein>
<dbReference type="InterPro" id="IPR001610">
    <property type="entry name" value="PAC"/>
</dbReference>
<dbReference type="InterPro" id="IPR000014">
    <property type="entry name" value="PAS"/>
</dbReference>
<dbReference type="CDD" id="cd00082">
    <property type="entry name" value="HisKA"/>
    <property type="match status" value="1"/>
</dbReference>
<proteinExistence type="predicted"/>
<dbReference type="SMART" id="SM00086">
    <property type="entry name" value="PAC"/>
    <property type="match status" value="4"/>
</dbReference>
<comment type="caution">
    <text evidence="12">The sequence shown here is derived from an EMBL/GenBank/DDBJ whole genome shotgun (WGS) entry which is preliminary data.</text>
</comment>